<dbReference type="Proteomes" id="UP001233999">
    <property type="component" value="Unassembled WGS sequence"/>
</dbReference>
<name>A0AAD8EFF6_DIPPU</name>
<dbReference type="PANTHER" id="PTHR19282:SF544">
    <property type="entry name" value="TETRASPANIN"/>
    <property type="match status" value="1"/>
</dbReference>
<dbReference type="EMBL" id="JASPKZ010005709">
    <property type="protein sequence ID" value="KAJ9588131.1"/>
    <property type="molecule type" value="Genomic_DNA"/>
</dbReference>
<evidence type="ECO:0000313" key="7">
    <source>
        <dbReference type="Proteomes" id="UP001233999"/>
    </source>
</evidence>
<feature type="transmembrane region" description="Helical" evidence="5">
    <location>
        <begin position="20"/>
        <end position="42"/>
    </location>
</feature>
<dbReference type="Pfam" id="PF00335">
    <property type="entry name" value="Tetraspanin"/>
    <property type="match status" value="1"/>
</dbReference>
<evidence type="ECO:0000256" key="4">
    <source>
        <dbReference type="ARBA" id="ARBA00023136"/>
    </source>
</evidence>
<protein>
    <recommendedName>
        <fullName evidence="8">Tetraspanin</fullName>
    </recommendedName>
</protein>
<dbReference type="PRINTS" id="PR00259">
    <property type="entry name" value="TMFOUR"/>
</dbReference>
<evidence type="ECO:0008006" key="8">
    <source>
        <dbReference type="Google" id="ProtNLM"/>
    </source>
</evidence>
<organism evidence="6 7">
    <name type="scientific">Diploptera punctata</name>
    <name type="common">Pacific beetle cockroach</name>
    <dbReference type="NCBI Taxonomy" id="6984"/>
    <lineage>
        <taxon>Eukaryota</taxon>
        <taxon>Metazoa</taxon>
        <taxon>Ecdysozoa</taxon>
        <taxon>Arthropoda</taxon>
        <taxon>Hexapoda</taxon>
        <taxon>Insecta</taxon>
        <taxon>Pterygota</taxon>
        <taxon>Neoptera</taxon>
        <taxon>Polyneoptera</taxon>
        <taxon>Dictyoptera</taxon>
        <taxon>Blattodea</taxon>
        <taxon>Blaberoidea</taxon>
        <taxon>Blaberidae</taxon>
        <taxon>Diplopterinae</taxon>
        <taxon>Diploptera</taxon>
    </lineage>
</organism>
<evidence type="ECO:0000256" key="1">
    <source>
        <dbReference type="ARBA" id="ARBA00004141"/>
    </source>
</evidence>
<evidence type="ECO:0000256" key="3">
    <source>
        <dbReference type="ARBA" id="ARBA00022989"/>
    </source>
</evidence>
<dbReference type="PANTHER" id="PTHR19282">
    <property type="entry name" value="TETRASPANIN"/>
    <property type="match status" value="1"/>
</dbReference>
<feature type="transmembrane region" description="Helical" evidence="5">
    <location>
        <begin position="62"/>
        <end position="84"/>
    </location>
</feature>
<comment type="subcellular location">
    <subcellularLocation>
        <location evidence="1">Membrane</location>
        <topology evidence="1">Multi-pass membrane protein</topology>
    </subcellularLocation>
</comment>
<dbReference type="GO" id="GO:0005886">
    <property type="term" value="C:plasma membrane"/>
    <property type="evidence" value="ECO:0007669"/>
    <property type="project" value="TreeGrafter"/>
</dbReference>
<evidence type="ECO:0000256" key="2">
    <source>
        <dbReference type="ARBA" id="ARBA00022692"/>
    </source>
</evidence>
<dbReference type="InterPro" id="IPR018499">
    <property type="entry name" value="Tetraspanin/Peripherin"/>
</dbReference>
<gene>
    <name evidence="6" type="ORF">L9F63_018489</name>
</gene>
<proteinExistence type="predicted"/>
<dbReference type="AlphaFoldDB" id="A0AAD8EFF6"/>
<accession>A0AAD8EFF6</accession>
<feature type="transmembrane region" description="Helical" evidence="5">
    <location>
        <begin position="91"/>
        <end position="115"/>
    </location>
</feature>
<feature type="non-terminal residue" evidence="6">
    <location>
        <position position="1"/>
    </location>
</feature>
<evidence type="ECO:0000256" key="5">
    <source>
        <dbReference type="SAM" id="Phobius"/>
    </source>
</evidence>
<evidence type="ECO:0000313" key="6">
    <source>
        <dbReference type="EMBL" id="KAJ9588131.1"/>
    </source>
</evidence>
<keyword evidence="3 5" id="KW-1133">Transmembrane helix</keyword>
<reference evidence="6" key="1">
    <citation type="journal article" date="2023" name="IScience">
        <title>Live-bearing cockroach genome reveals convergent evolutionary mechanisms linked to viviparity in insects and beyond.</title>
        <authorList>
            <person name="Fouks B."/>
            <person name="Harrison M.C."/>
            <person name="Mikhailova A.A."/>
            <person name="Marchal E."/>
            <person name="English S."/>
            <person name="Carruthers M."/>
            <person name="Jennings E.C."/>
            <person name="Chiamaka E.L."/>
            <person name="Frigard R.A."/>
            <person name="Pippel M."/>
            <person name="Attardo G.M."/>
            <person name="Benoit J.B."/>
            <person name="Bornberg-Bauer E."/>
            <person name="Tobe S.S."/>
        </authorList>
    </citation>
    <scope>NUCLEOTIDE SEQUENCE</scope>
    <source>
        <strain evidence="6">Stay&amp;Tobe</strain>
    </source>
</reference>
<keyword evidence="2 5" id="KW-0812">Transmembrane</keyword>
<comment type="caution">
    <text evidence="6">The sequence shown here is derived from an EMBL/GenBank/DDBJ whole genome shotgun (WGS) entry which is preliminary data.</text>
</comment>
<keyword evidence="7" id="KW-1185">Reference proteome</keyword>
<reference evidence="6" key="2">
    <citation type="submission" date="2023-05" db="EMBL/GenBank/DDBJ databases">
        <authorList>
            <person name="Fouks B."/>
        </authorList>
    </citation>
    <scope>NUCLEOTIDE SEQUENCE</scope>
    <source>
        <strain evidence="6">Stay&amp;Tobe</strain>
        <tissue evidence="6">Testes</tissue>
    </source>
</reference>
<sequence length="151" mass="17045">MATTKSRNSDCNSVNFLKYVLHIFNVVFLLSGIAVLGVGIWTVADKQQYVSLLTNATYELTAWVLIVAGCLVFVATVIGCLGVIRENRFLLLVYTFALLLIFLLEAMVGVMAFLYEPHVEEELRLNLNNTFIESYKIDQRKTNAIDLMQTE</sequence>
<keyword evidence="4 5" id="KW-0472">Membrane</keyword>